<dbReference type="Proteomes" id="UP000503297">
    <property type="component" value="Chromosome"/>
</dbReference>
<evidence type="ECO:0000256" key="6">
    <source>
        <dbReference type="ARBA" id="ARBA00022741"/>
    </source>
</evidence>
<dbReference type="InterPro" id="IPR018022">
    <property type="entry name" value="IPT"/>
</dbReference>
<dbReference type="GO" id="GO:0006400">
    <property type="term" value="P:tRNA modification"/>
    <property type="evidence" value="ECO:0007669"/>
    <property type="project" value="TreeGrafter"/>
</dbReference>
<dbReference type="PANTHER" id="PTHR11088:SF60">
    <property type="entry name" value="TRNA DIMETHYLALLYLTRANSFERASE"/>
    <property type="match status" value="1"/>
</dbReference>
<dbReference type="EMBL" id="CP053716">
    <property type="protein sequence ID" value="QKF06974.1"/>
    <property type="molecule type" value="Genomic_DNA"/>
</dbReference>
<keyword evidence="6 10" id="KW-0547">Nucleotide-binding</keyword>
<evidence type="ECO:0000256" key="14">
    <source>
        <dbReference type="SAM" id="MobiDB-lite"/>
    </source>
</evidence>
<feature type="binding site" evidence="10">
    <location>
        <begin position="20"/>
        <end position="25"/>
    </location>
    <ligand>
        <name>substrate</name>
    </ligand>
</feature>
<evidence type="ECO:0000256" key="7">
    <source>
        <dbReference type="ARBA" id="ARBA00022840"/>
    </source>
</evidence>
<keyword evidence="5 10" id="KW-0819">tRNA processing</keyword>
<evidence type="ECO:0000256" key="4">
    <source>
        <dbReference type="ARBA" id="ARBA00022679"/>
    </source>
</evidence>
<dbReference type="RefSeq" id="WP_173163725.1">
    <property type="nucleotide sequence ID" value="NZ_CP053716.1"/>
</dbReference>
<dbReference type="Gene3D" id="3.40.50.300">
    <property type="entry name" value="P-loop containing nucleotide triphosphate hydrolases"/>
    <property type="match status" value="1"/>
</dbReference>
<dbReference type="GO" id="GO:0052381">
    <property type="term" value="F:tRNA dimethylallyltransferase activity"/>
    <property type="evidence" value="ECO:0007669"/>
    <property type="project" value="UniProtKB-UniRule"/>
</dbReference>
<dbReference type="KEGG" id="bwa:HLV38_01665"/>
<accession>A0A6M8J088</accession>
<feature type="site" description="Interaction with substrate tRNA" evidence="10">
    <location>
        <position position="108"/>
    </location>
</feature>
<protein>
    <recommendedName>
        <fullName evidence="10">tRNA dimethylallyltransferase</fullName>
        <ecNumber evidence="10">2.5.1.75</ecNumber>
    </recommendedName>
    <alternativeName>
        <fullName evidence="10">Dimethylallyl diphosphate:tRNA dimethylallyltransferase</fullName>
        <shortName evidence="10">DMAPP:tRNA dimethylallyltransferase</shortName>
        <shortName evidence="10">DMATase</shortName>
    </alternativeName>
    <alternativeName>
        <fullName evidence="10">Isopentenyl-diphosphate:tRNA isopentenyltransferase</fullName>
        <shortName evidence="10">IPP transferase</shortName>
        <shortName evidence="10">IPPT</shortName>
        <shortName evidence="10">IPTase</shortName>
    </alternativeName>
</protein>
<comment type="cofactor">
    <cofactor evidence="1 10">
        <name>Mg(2+)</name>
        <dbReference type="ChEBI" id="CHEBI:18420"/>
    </cofactor>
</comment>
<proteinExistence type="inferred from homology"/>
<evidence type="ECO:0000256" key="12">
    <source>
        <dbReference type="RuleBase" id="RU003784"/>
    </source>
</evidence>
<dbReference type="InterPro" id="IPR027417">
    <property type="entry name" value="P-loop_NTPase"/>
</dbReference>
<feature type="region of interest" description="Disordered" evidence="14">
    <location>
        <begin position="309"/>
        <end position="362"/>
    </location>
</feature>
<dbReference type="EC" id="2.5.1.75" evidence="10"/>
<feature type="region of interest" description="Interaction with substrate tRNA" evidence="10">
    <location>
        <begin position="43"/>
        <end position="46"/>
    </location>
</feature>
<dbReference type="InterPro" id="IPR039657">
    <property type="entry name" value="Dimethylallyltransferase"/>
</dbReference>
<dbReference type="Pfam" id="PF01715">
    <property type="entry name" value="IPPT"/>
    <property type="match status" value="1"/>
</dbReference>
<evidence type="ECO:0000313" key="15">
    <source>
        <dbReference type="EMBL" id="QKF06974.1"/>
    </source>
</evidence>
<keyword evidence="4 10" id="KW-0808">Transferase</keyword>
<evidence type="ECO:0000256" key="1">
    <source>
        <dbReference type="ARBA" id="ARBA00001946"/>
    </source>
</evidence>
<keyword evidence="8 10" id="KW-0460">Magnesium</keyword>
<evidence type="ECO:0000313" key="16">
    <source>
        <dbReference type="Proteomes" id="UP000503297"/>
    </source>
</evidence>
<keyword evidence="7 10" id="KW-0067">ATP-binding</keyword>
<feature type="site" description="Interaction with substrate tRNA" evidence="10">
    <location>
        <position position="132"/>
    </location>
</feature>
<comment type="similarity">
    <text evidence="3 10 13">Belongs to the IPP transferase family.</text>
</comment>
<evidence type="ECO:0000256" key="8">
    <source>
        <dbReference type="ARBA" id="ARBA00022842"/>
    </source>
</evidence>
<dbReference type="HAMAP" id="MF_00185">
    <property type="entry name" value="IPP_trans"/>
    <property type="match status" value="1"/>
</dbReference>
<comment type="function">
    <text evidence="2 10 12">Catalyzes the transfer of a dimethylallyl group onto the adenine at position 37 in tRNAs that read codons beginning with uridine, leading to the formation of N6-(dimethylallyl)adenosine (i(6)A).</text>
</comment>
<keyword evidence="16" id="KW-1185">Reference proteome</keyword>
<evidence type="ECO:0000256" key="5">
    <source>
        <dbReference type="ARBA" id="ARBA00022694"/>
    </source>
</evidence>
<dbReference type="SUPFAM" id="SSF52540">
    <property type="entry name" value="P-loop containing nucleoside triphosphate hydrolases"/>
    <property type="match status" value="2"/>
</dbReference>
<name>A0A6M8J088_9ACTN</name>
<dbReference type="PANTHER" id="PTHR11088">
    <property type="entry name" value="TRNA DIMETHYLALLYLTRANSFERASE"/>
    <property type="match status" value="1"/>
</dbReference>
<evidence type="ECO:0000256" key="3">
    <source>
        <dbReference type="ARBA" id="ARBA00005842"/>
    </source>
</evidence>
<evidence type="ECO:0000256" key="9">
    <source>
        <dbReference type="ARBA" id="ARBA00049563"/>
    </source>
</evidence>
<evidence type="ECO:0000256" key="13">
    <source>
        <dbReference type="RuleBase" id="RU003785"/>
    </source>
</evidence>
<dbReference type="AlphaFoldDB" id="A0A6M8J088"/>
<evidence type="ECO:0000256" key="11">
    <source>
        <dbReference type="RuleBase" id="RU003783"/>
    </source>
</evidence>
<comment type="catalytic activity">
    <reaction evidence="9 10 11">
        <text>adenosine(37) in tRNA + dimethylallyl diphosphate = N(6)-dimethylallyladenosine(37) in tRNA + diphosphate</text>
        <dbReference type="Rhea" id="RHEA:26482"/>
        <dbReference type="Rhea" id="RHEA-COMP:10162"/>
        <dbReference type="Rhea" id="RHEA-COMP:10375"/>
        <dbReference type="ChEBI" id="CHEBI:33019"/>
        <dbReference type="ChEBI" id="CHEBI:57623"/>
        <dbReference type="ChEBI" id="CHEBI:74411"/>
        <dbReference type="ChEBI" id="CHEBI:74415"/>
        <dbReference type="EC" id="2.5.1.75"/>
    </reaction>
</comment>
<evidence type="ECO:0000256" key="2">
    <source>
        <dbReference type="ARBA" id="ARBA00003213"/>
    </source>
</evidence>
<reference evidence="16" key="1">
    <citation type="submission" date="2020-05" db="EMBL/GenBank/DDBJ databases">
        <title>Novel species in genus Nocardioides.</title>
        <authorList>
            <person name="Zhang G."/>
        </authorList>
    </citation>
    <scope>NUCLEOTIDE SEQUENCE [LARGE SCALE GENOMIC DNA]</scope>
    <source>
        <strain evidence="16">zg-1050</strain>
    </source>
</reference>
<dbReference type="GO" id="GO:0005524">
    <property type="term" value="F:ATP binding"/>
    <property type="evidence" value="ECO:0007669"/>
    <property type="project" value="UniProtKB-UniRule"/>
</dbReference>
<feature type="binding site" evidence="10">
    <location>
        <begin position="18"/>
        <end position="25"/>
    </location>
    <ligand>
        <name>ATP</name>
        <dbReference type="ChEBI" id="CHEBI:30616"/>
    </ligand>
</feature>
<evidence type="ECO:0000256" key="10">
    <source>
        <dbReference type="HAMAP-Rule" id="MF_00185"/>
    </source>
</evidence>
<comment type="subunit">
    <text evidence="10">Monomer.</text>
</comment>
<gene>
    <name evidence="10 15" type="primary">miaA</name>
    <name evidence="15" type="ORF">HLV38_01665</name>
</gene>
<dbReference type="Gene3D" id="1.10.20.140">
    <property type="match status" value="1"/>
</dbReference>
<dbReference type="NCBIfam" id="TIGR00174">
    <property type="entry name" value="miaA"/>
    <property type="match status" value="1"/>
</dbReference>
<organism evidence="15 16">
    <name type="scientific">Berryella wangjianweii</name>
    <dbReference type="NCBI Taxonomy" id="2734634"/>
    <lineage>
        <taxon>Bacteria</taxon>
        <taxon>Bacillati</taxon>
        <taxon>Actinomycetota</taxon>
        <taxon>Coriobacteriia</taxon>
        <taxon>Eggerthellales</taxon>
        <taxon>Eggerthellaceae</taxon>
        <taxon>Berryella</taxon>
    </lineage>
</organism>
<comment type="caution">
    <text evidence="10">Lacks conserved residue(s) required for the propagation of feature annotation.</text>
</comment>
<sequence>MTCAKDAHAPLPVVCILGPTASGKSALAQLLAQQTGGEVVSADSMQVYRGMDIGTGKVLPDDRLVAHHCLDLVDPGEPFSAALFQQHARAAFAEARGRGRMPVLCGGTGFYVRAAIDRYDFPAGEQVDNPVRERYAALARERGPEGLWQLLAQRDAESAALIAARDVKRVVRALELLEQGESYARQRARLAVLPQHEPAYLFGLAVQPDVLRMRIDARVDEMFDQGLVAEVEGLIARGFREGVTAPQAIGYKEVVAYLDGRCSLDDARTAIKVATHRYAKRQRTWFRRDPRIVWLDYTDPQPQRACAQITAHQATHAPHPPSHAGQAATRMPHAASDAERAARDSQPPRSAHSPQREQRERS</sequence>